<dbReference type="Proteomes" id="UP000266723">
    <property type="component" value="Unassembled WGS sequence"/>
</dbReference>
<proteinExistence type="predicted"/>
<keyword evidence="1" id="KW-0611">Plant defense</keyword>
<evidence type="ECO:0000256" key="1">
    <source>
        <dbReference type="ARBA" id="ARBA00022821"/>
    </source>
</evidence>
<dbReference type="PANTHER" id="PTHR36766:SF64">
    <property type="entry name" value="OS12G0206100 PROTEIN"/>
    <property type="match status" value="1"/>
</dbReference>
<dbReference type="EMBL" id="QGKV02002055">
    <property type="protein sequence ID" value="KAF3498073.1"/>
    <property type="molecule type" value="Genomic_DNA"/>
</dbReference>
<sequence length="338" mass="39625">MFFEILEKARKLSEKVLRCKRYNPKHIYHANEMKELERKITRLFENRVLFLTVSRSPNLENLRFLDKQCFFYRLRPERYWEGVVKKLSRGETADETHESRVFAHIEEIVTNMWVELHYIDEETAFSILVDLSDKTLLTFVKKPLEEISESDWFDMELPKTQVSILNFSSDKYTLPPFVGKMSSLTELVHCSAEKPTEDASDPCKINNSFDQTVFQTTHIFPSLFDLTIDHYDDLEKIPSTICESLELLRLYACPELEALPVEVCELPCLKYLDISQCVSMNSLPREIGKLSSLKSLRHVISNEEALSMWEEVKKRRFQDFALKPLKKTSAYELLIRAS</sequence>
<keyword evidence="3" id="KW-1185">Reference proteome</keyword>
<comment type="caution">
    <text evidence="2">The sequence shown here is derived from an EMBL/GenBank/DDBJ whole genome shotgun (WGS) entry which is preliminary data.</text>
</comment>
<dbReference type="Gene3D" id="3.80.10.10">
    <property type="entry name" value="Ribonuclease Inhibitor"/>
    <property type="match status" value="1"/>
</dbReference>
<dbReference type="SUPFAM" id="SSF52047">
    <property type="entry name" value="RNI-like"/>
    <property type="match status" value="1"/>
</dbReference>
<dbReference type="PANTHER" id="PTHR36766">
    <property type="entry name" value="PLANT BROAD-SPECTRUM MILDEW RESISTANCE PROTEIN RPW8"/>
    <property type="match status" value="1"/>
</dbReference>
<evidence type="ECO:0000313" key="2">
    <source>
        <dbReference type="EMBL" id="KAF3498073.1"/>
    </source>
</evidence>
<protein>
    <submittedName>
        <fullName evidence="2">Uncharacterized protein</fullName>
    </submittedName>
</protein>
<gene>
    <name evidence="2" type="ORF">DY000_02054865</name>
</gene>
<organism evidence="2 3">
    <name type="scientific">Brassica cretica</name>
    <name type="common">Mustard</name>
    <dbReference type="NCBI Taxonomy" id="69181"/>
    <lineage>
        <taxon>Eukaryota</taxon>
        <taxon>Viridiplantae</taxon>
        <taxon>Streptophyta</taxon>
        <taxon>Embryophyta</taxon>
        <taxon>Tracheophyta</taxon>
        <taxon>Spermatophyta</taxon>
        <taxon>Magnoliopsida</taxon>
        <taxon>eudicotyledons</taxon>
        <taxon>Gunneridae</taxon>
        <taxon>Pentapetalae</taxon>
        <taxon>rosids</taxon>
        <taxon>malvids</taxon>
        <taxon>Brassicales</taxon>
        <taxon>Brassicaceae</taxon>
        <taxon>Brassiceae</taxon>
        <taxon>Brassica</taxon>
    </lineage>
</organism>
<evidence type="ECO:0000313" key="3">
    <source>
        <dbReference type="Proteomes" id="UP000266723"/>
    </source>
</evidence>
<reference evidence="2 3" key="1">
    <citation type="journal article" date="2020" name="BMC Genomics">
        <title>Intraspecific diversification of the crop wild relative Brassica cretica Lam. using demographic model selection.</title>
        <authorList>
            <person name="Kioukis A."/>
            <person name="Michalopoulou V.A."/>
            <person name="Briers L."/>
            <person name="Pirintsos S."/>
            <person name="Studholme D.J."/>
            <person name="Pavlidis P."/>
            <person name="Sarris P.F."/>
        </authorList>
    </citation>
    <scope>NUCLEOTIDE SEQUENCE [LARGE SCALE GENOMIC DNA]</scope>
    <source>
        <strain evidence="3">cv. PFS-1207/04</strain>
    </source>
</reference>
<dbReference type="InterPro" id="IPR032675">
    <property type="entry name" value="LRR_dom_sf"/>
</dbReference>
<name>A0ABQ7AKD7_BRACR</name>
<accession>A0ABQ7AKD7</accession>